<dbReference type="Pfam" id="PF00480">
    <property type="entry name" value="ROK"/>
    <property type="match status" value="1"/>
</dbReference>
<dbReference type="InterPro" id="IPR000600">
    <property type="entry name" value="ROK"/>
</dbReference>
<dbReference type="Gene3D" id="3.30.420.40">
    <property type="match status" value="2"/>
</dbReference>
<keyword evidence="3" id="KW-1185">Reference proteome</keyword>
<dbReference type="CDD" id="cd24068">
    <property type="entry name" value="ASKHA_NBD_ROK_FnNanK-like"/>
    <property type="match status" value="1"/>
</dbReference>
<accession>A0ABV5AWS0</accession>
<comment type="similarity">
    <text evidence="1">Belongs to the ROK (NagC/XylR) family.</text>
</comment>
<proteinExistence type="inferred from homology"/>
<sequence>MARLGREKQPPEVAIGLDIGGTKIHAGVIDRDGTILHMIGYPTQTTDMPLIEHIKRIAGEALHWQRHAMAEAEVIGIGIGTAGQVEWPSGIIRYASELLPNYTGTPLKEIITSAFGLPVIVDNDVNVMAITEARLGTGRNVKHMVGLTLGTGVGGVVVANGVILRGKWGGAGEIGHMPVDFKGIPCICGGIGCLEQYASGTSIAARYHERMAAFGETADSPPDTREVVRRWMAGDTAAIEVMDDAFRALGAAIAGLMHLYNPELIVIGGGLADIGEPLLSRIRKEAYTRAMPSFAEGVPIVRAASGNGSGMIGAALQLWEYR</sequence>
<comment type="caution">
    <text evidence="2">The sequence shown here is derived from an EMBL/GenBank/DDBJ whole genome shotgun (WGS) entry which is preliminary data.</text>
</comment>
<evidence type="ECO:0000313" key="3">
    <source>
        <dbReference type="Proteomes" id="UP001580346"/>
    </source>
</evidence>
<dbReference type="Proteomes" id="UP001580346">
    <property type="component" value="Unassembled WGS sequence"/>
</dbReference>
<dbReference type="RefSeq" id="WP_375356867.1">
    <property type="nucleotide sequence ID" value="NZ_JBHHMI010000018.1"/>
</dbReference>
<evidence type="ECO:0000313" key="2">
    <source>
        <dbReference type="EMBL" id="MFB5268628.1"/>
    </source>
</evidence>
<dbReference type="SUPFAM" id="SSF53067">
    <property type="entry name" value="Actin-like ATPase domain"/>
    <property type="match status" value="1"/>
</dbReference>
<dbReference type="PANTHER" id="PTHR18964">
    <property type="entry name" value="ROK (REPRESSOR, ORF, KINASE) FAMILY"/>
    <property type="match status" value="1"/>
</dbReference>
<gene>
    <name evidence="2" type="ORF">ACE41H_17845</name>
</gene>
<dbReference type="PANTHER" id="PTHR18964:SF149">
    <property type="entry name" value="BIFUNCTIONAL UDP-N-ACETYLGLUCOSAMINE 2-EPIMERASE_N-ACETYLMANNOSAMINE KINASE"/>
    <property type="match status" value="1"/>
</dbReference>
<dbReference type="InterPro" id="IPR043129">
    <property type="entry name" value="ATPase_NBD"/>
</dbReference>
<evidence type="ECO:0000256" key="1">
    <source>
        <dbReference type="ARBA" id="ARBA00006479"/>
    </source>
</evidence>
<dbReference type="EMBL" id="JBHHMI010000018">
    <property type="protein sequence ID" value="MFB5268628.1"/>
    <property type="molecule type" value="Genomic_DNA"/>
</dbReference>
<reference evidence="2 3" key="1">
    <citation type="submission" date="2024-09" db="EMBL/GenBank/DDBJ databases">
        <title>Paenibacillus zeirhizospherea sp. nov., isolated from surface of the maize (Zea mays) roots in a horticulture field, Hungary.</title>
        <authorList>
            <person name="Marton D."/>
            <person name="Farkas M."/>
            <person name="Bedics A."/>
            <person name="Toth E."/>
            <person name="Tancsics A."/>
            <person name="Boka K."/>
            <person name="Maroti G."/>
            <person name="Kriszt B."/>
            <person name="Cserhati M."/>
        </authorList>
    </citation>
    <scope>NUCLEOTIDE SEQUENCE [LARGE SCALE GENOMIC DNA]</scope>
    <source>
        <strain evidence="2 3">KCTC 33519</strain>
    </source>
</reference>
<protein>
    <submittedName>
        <fullName evidence="2">ROK family protein</fullName>
    </submittedName>
</protein>
<name>A0ABV5AWS0_9BACL</name>
<organism evidence="2 3">
    <name type="scientific">Paenibacillus enshidis</name>
    <dbReference type="NCBI Taxonomy" id="1458439"/>
    <lineage>
        <taxon>Bacteria</taxon>
        <taxon>Bacillati</taxon>
        <taxon>Bacillota</taxon>
        <taxon>Bacilli</taxon>
        <taxon>Bacillales</taxon>
        <taxon>Paenibacillaceae</taxon>
        <taxon>Paenibacillus</taxon>
    </lineage>
</organism>